<evidence type="ECO:0000256" key="1">
    <source>
        <dbReference type="ARBA" id="ARBA00022723"/>
    </source>
</evidence>
<feature type="domain" description="RING-type" evidence="6">
    <location>
        <begin position="284"/>
        <end position="327"/>
    </location>
</feature>
<evidence type="ECO:0000256" key="3">
    <source>
        <dbReference type="ARBA" id="ARBA00022833"/>
    </source>
</evidence>
<dbReference type="Pfam" id="PF13639">
    <property type="entry name" value="zf-RING_2"/>
    <property type="match status" value="1"/>
</dbReference>
<keyword evidence="5" id="KW-1133">Transmembrane helix</keyword>
<keyword evidence="5" id="KW-0472">Membrane</keyword>
<dbReference type="SUPFAM" id="SSF57850">
    <property type="entry name" value="RING/U-box"/>
    <property type="match status" value="1"/>
</dbReference>
<dbReference type="PANTHER" id="PTHR45931">
    <property type="entry name" value="SI:CH211-59O9.10"/>
    <property type="match status" value="1"/>
</dbReference>
<evidence type="ECO:0000313" key="8">
    <source>
        <dbReference type="Proteomes" id="UP000009168"/>
    </source>
</evidence>
<accession>Q22TJ5</accession>
<reference evidence="8" key="1">
    <citation type="journal article" date="2006" name="PLoS Biol.">
        <title>Macronuclear genome sequence of the ciliate Tetrahymena thermophila, a model eukaryote.</title>
        <authorList>
            <person name="Eisen J.A."/>
            <person name="Coyne R.S."/>
            <person name="Wu M."/>
            <person name="Wu D."/>
            <person name="Thiagarajan M."/>
            <person name="Wortman J.R."/>
            <person name="Badger J.H."/>
            <person name="Ren Q."/>
            <person name="Amedeo P."/>
            <person name="Jones K.M."/>
            <person name="Tallon L.J."/>
            <person name="Delcher A.L."/>
            <person name="Salzberg S.L."/>
            <person name="Silva J.C."/>
            <person name="Haas B.J."/>
            <person name="Majoros W.H."/>
            <person name="Farzad M."/>
            <person name="Carlton J.M."/>
            <person name="Smith R.K. Jr."/>
            <person name="Garg J."/>
            <person name="Pearlman R.E."/>
            <person name="Karrer K.M."/>
            <person name="Sun L."/>
            <person name="Manning G."/>
            <person name="Elde N.C."/>
            <person name="Turkewitz A.P."/>
            <person name="Asai D.J."/>
            <person name="Wilkes D.E."/>
            <person name="Wang Y."/>
            <person name="Cai H."/>
            <person name="Collins K."/>
            <person name="Stewart B.A."/>
            <person name="Lee S.R."/>
            <person name="Wilamowska K."/>
            <person name="Weinberg Z."/>
            <person name="Ruzzo W.L."/>
            <person name="Wloga D."/>
            <person name="Gaertig J."/>
            <person name="Frankel J."/>
            <person name="Tsao C.-C."/>
            <person name="Gorovsky M.A."/>
            <person name="Keeling P.J."/>
            <person name="Waller R.F."/>
            <person name="Patron N.J."/>
            <person name="Cherry J.M."/>
            <person name="Stover N.A."/>
            <person name="Krieger C.J."/>
            <person name="del Toro C."/>
            <person name="Ryder H.F."/>
            <person name="Williamson S.C."/>
            <person name="Barbeau R.A."/>
            <person name="Hamilton E.P."/>
            <person name="Orias E."/>
        </authorList>
    </citation>
    <scope>NUCLEOTIDE SEQUENCE [LARGE SCALE GENOMIC DNA]</scope>
    <source>
        <strain evidence="8">SB210</strain>
    </source>
</reference>
<dbReference type="RefSeq" id="XP_001008688.3">
    <property type="nucleotide sequence ID" value="XM_001008688.3"/>
</dbReference>
<dbReference type="GO" id="GO:0005634">
    <property type="term" value="C:nucleus"/>
    <property type="evidence" value="ECO:0007669"/>
    <property type="project" value="TreeGrafter"/>
</dbReference>
<dbReference type="OrthoDB" id="422021at2759"/>
<dbReference type="GO" id="GO:0008270">
    <property type="term" value="F:zinc ion binding"/>
    <property type="evidence" value="ECO:0007669"/>
    <property type="project" value="UniProtKB-KW"/>
</dbReference>
<dbReference type="KEGG" id="tet:TTHERM_00170280"/>
<protein>
    <submittedName>
        <fullName evidence="7">Zinc finger, C3HC4 type (RING finger) protein</fullName>
    </submittedName>
</protein>
<dbReference type="STRING" id="312017.Q22TJ5"/>
<gene>
    <name evidence="7" type="ORF">TTHERM_00170280</name>
</gene>
<dbReference type="GO" id="GO:0061630">
    <property type="term" value="F:ubiquitin protein ligase activity"/>
    <property type="evidence" value="ECO:0007669"/>
    <property type="project" value="TreeGrafter"/>
</dbReference>
<keyword evidence="5" id="KW-0812">Transmembrane</keyword>
<dbReference type="GeneID" id="7836409"/>
<feature type="transmembrane region" description="Helical" evidence="5">
    <location>
        <begin position="211"/>
        <end position="244"/>
    </location>
</feature>
<proteinExistence type="predicted"/>
<evidence type="ECO:0000256" key="4">
    <source>
        <dbReference type="PROSITE-ProRule" id="PRU00175"/>
    </source>
</evidence>
<dbReference type="InterPro" id="IPR051834">
    <property type="entry name" value="RING_finger_E3_ligase"/>
</dbReference>
<evidence type="ECO:0000313" key="7">
    <source>
        <dbReference type="EMBL" id="EAR88443.3"/>
    </source>
</evidence>
<dbReference type="EMBL" id="GG662840">
    <property type="protein sequence ID" value="EAR88443.3"/>
    <property type="molecule type" value="Genomic_DNA"/>
</dbReference>
<evidence type="ECO:0000256" key="5">
    <source>
        <dbReference type="SAM" id="Phobius"/>
    </source>
</evidence>
<keyword evidence="3" id="KW-0862">Zinc</keyword>
<feature type="transmembrane region" description="Helical" evidence="5">
    <location>
        <begin position="168"/>
        <end position="191"/>
    </location>
</feature>
<name>Q22TJ5_TETTS</name>
<dbReference type="Proteomes" id="UP000009168">
    <property type="component" value="Unassembled WGS sequence"/>
</dbReference>
<dbReference type="InterPro" id="IPR001841">
    <property type="entry name" value="Znf_RING"/>
</dbReference>
<dbReference type="Gene3D" id="3.30.40.10">
    <property type="entry name" value="Zinc/RING finger domain, C3HC4 (zinc finger)"/>
    <property type="match status" value="1"/>
</dbReference>
<dbReference type="InterPro" id="IPR013083">
    <property type="entry name" value="Znf_RING/FYVE/PHD"/>
</dbReference>
<evidence type="ECO:0000259" key="6">
    <source>
        <dbReference type="PROSITE" id="PS50089"/>
    </source>
</evidence>
<dbReference type="HOGENOM" id="CLU_1079598_0_0_1"/>
<dbReference type="GO" id="GO:0006511">
    <property type="term" value="P:ubiquitin-dependent protein catabolic process"/>
    <property type="evidence" value="ECO:0007669"/>
    <property type="project" value="TreeGrafter"/>
</dbReference>
<organism evidence="7 8">
    <name type="scientific">Tetrahymena thermophila (strain SB210)</name>
    <dbReference type="NCBI Taxonomy" id="312017"/>
    <lineage>
        <taxon>Eukaryota</taxon>
        <taxon>Sar</taxon>
        <taxon>Alveolata</taxon>
        <taxon>Ciliophora</taxon>
        <taxon>Intramacronucleata</taxon>
        <taxon>Oligohymenophorea</taxon>
        <taxon>Hymenostomatida</taxon>
        <taxon>Tetrahymenina</taxon>
        <taxon>Tetrahymenidae</taxon>
        <taxon>Tetrahymena</taxon>
    </lineage>
</organism>
<keyword evidence="2 4" id="KW-0863">Zinc-finger</keyword>
<keyword evidence="1" id="KW-0479">Metal-binding</keyword>
<dbReference type="InParanoid" id="Q22TJ5"/>
<dbReference type="SMART" id="SM00184">
    <property type="entry name" value="RING"/>
    <property type="match status" value="1"/>
</dbReference>
<dbReference type="AlphaFoldDB" id="Q22TJ5"/>
<dbReference type="PANTHER" id="PTHR45931:SF3">
    <property type="entry name" value="RING ZINC FINGER-CONTAINING PROTEIN"/>
    <property type="match status" value="1"/>
</dbReference>
<keyword evidence="8" id="KW-1185">Reference proteome</keyword>
<sequence>MSHFCIYMQSAPQNNDNIHITNLPQSSNDQSAQVEDTPQQKKMKQNILINKAILFLDAVKVLMFALALRYTEADINGDILNLFNWCKQMAILALLEGCLKTWVIRNETIQMEGLNKKKQQSLQLLDETLTAALTQPTTVESADFDEIEFLQLFTDSSVQKTKKYLKQIFFSIENILTILINLTHIILFILGNLVIYDKTQLNQTFIYKTASVYLLIGFLTFCIPIMILVAFLISIPILLFGYIFSIRNIINLSQQKDELKQNKLIKAENVTQDNILTTFYKKDCSICLSMYEVGDNVVFLPCNKNHNFHDECIQRWLKVNNSCPVCRQNVNDQGFELQSIQNNTWVGLESHLYL</sequence>
<dbReference type="PROSITE" id="PS50089">
    <property type="entry name" value="ZF_RING_2"/>
    <property type="match status" value="1"/>
</dbReference>
<evidence type="ECO:0000256" key="2">
    <source>
        <dbReference type="ARBA" id="ARBA00022771"/>
    </source>
</evidence>